<feature type="region of interest" description="Disordered" evidence="2">
    <location>
        <begin position="452"/>
        <end position="473"/>
    </location>
</feature>
<dbReference type="EMBL" id="BRXY01000112">
    <property type="protein sequence ID" value="GMH66812.1"/>
    <property type="molecule type" value="Genomic_DNA"/>
</dbReference>
<dbReference type="Proteomes" id="UP001165085">
    <property type="component" value="Unassembled WGS sequence"/>
</dbReference>
<feature type="coiled-coil region" evidence="1">
    <location>
        <begin position="262"/>
        <end position="377"/>
    </location>
</feature>
<evidence type="ECO:0000313" key="3">
    <source>
        <dbReference type="EMBL" id="GMH66812.1"/>
    </source>
</evidence>
<dbReference type="OrthoDB" id="201237at2759"/>
<comment type="caution">
    <text evidence="3">The sequence shown here is derived from an EMBL/GenBank/DDBJ whole genome shotgun (WGS) entry which is preliminary data.</text>
</comment>
<evidence type="ECO:0000256" key="2">
    <source>
        <dbReference type="SAM" id="MobiDB-lite"/>
    </source>
</evidence>
<dbReference type="AlphaFoldDB" id="A0A9W7E5G6"/>
<keyword evidence="1" id="KW-0175">Coiled coil</keyword>
<accession>A0A9W7E5G6</accession>
<evidence type="ECO:0000313" key="4">
    <source>
        <dbReference type="Proteomes" id="UP001165085"/>
    </source>
</evidence>
<proteinExistence type="predicted"/>
<dbReference type="PROSITE" id="PS50096">
    <property type="entry name" value="IQ"/>
    <property type="match status" value="1"/>
</dbReference>
<reference evidence="4" key="1">
    <citation type="journal article" date="2023" name="Commun. Biol.">
        <title>Genome analysis of Parmales, the sister group of diatoms, reveals the evolutionary specialization of diatoms from phago-mixotrophs to photoautotrophs.</title>
        <authorList>
            <person name="Ban H."/>
            <person name="Sato S."/>
            <person name="Yoshikawa S."/>
            <person name="Yamada K."/>
            <person name="Nakamura Y."/>
            <person name="Ichinomiya M."/>
            <person name="Sato N."/>
            <person name="Blanc-Mathieu R."/>
            <person name="Endo H."/>
            <person name="Kuwata A."/>
            <person name="Ogata H."/>
        </authorList>
    </citation>
    <scope>NUCLEOTIDE SEQUENCE [LARGE SCALE GENOMIC DNA]</scope>
    <source>
        <strain evidence="4">NIES 3701</strain>
    </source>
</reference>
<gene>
    <name evidence="3" type="ORF">TrST_g7491</name>
</gene>
<evidence type="ECO:0000256" key="1">
    <source>
        <dbReference type="SAM" id="Coils"/>
    </source>
</evidence>
<keyword evidence="4" id="KW-1185">Reference proteome</keyword>
<organism evidence="3 4">
    <name type="scientific">Triparma strigata</name>
    <dbReference type="NCBI Taxonomy" id="1606541"/>
    <lineage>
        <taxon>Eukaryota</taxon>
        <taxon>Sar</taxon>
        <taxon>Stramenopiles</taxon>
        <taxon>Ochrophyta</taxon>
        <taxon>Bolidophyceae</taxon>
        <taxon>Parmales</taxon>
        <taxon>Triparmaceae</taxon>
        <taxon>Triparma</taxon>
    </lineage>
</organism>
<sequence length="508" mass="58869">MSSAFKKTFVSPKIPVVSKKLADPGSGTGAQPQPRMCLLLNFVVDGSGDLVVQGSDIMNDEFYRTAPILPEDWRSFGFGPLKTLKAKHKALLYKRIVSGLGFNFEIGELYLTWVWVVEARVAREKKEREERKGAMAVQGIVRMRLAWLRVDEMRRQMRGAIAMQCMHRRVTAVKRTAEVRARVKSSVVIQKVARARKATLFVKEEREKKRAAVQLQSVVRGRQKRVGFEVFRAETLAARFLQKITRGRIAVKRVVKIRAEERERARIAAEEKERQVRLKKERDEQAKKDAILLAQREKVLAHQAWERKKKKKAIERRKKKELEEIQKAKAEEEKKRTRQQNIILMQKRIKKRSVEKRRRIRRKLKELEKAKGSDNQQDLASQILPRLALAVGVEIDMTNHYKAVKRSIKSMNKRGALPKIKGSPPPRSSLAFIDIKNTRKKLHQDMRIVVAKKRRKKKKDDNPVTDIEEEREGVGGYEKSKFFLSKKEKRDLNFIDMSPVKASMSDLL</sequence>
<name>A0A9W7E5G6_9STRA</name>
<protein>
    <submittedName>
        <fullName evidence="3">Uncharacterized protein</fullName>
    </submittedName>
</protein>